<keyword evidence="3" id="KW-1185">Reference proteome</keyword>
<name>A0A2P8FQ21_9BACT</name>
<sequence>MKKTGITFAAVALLLVAFRPADNPRKADCMMAVTYSEMAYGQFRKVNKASSLDKAQKALKKALLDAKETAAYAAQCGCTNAETYSLSAYEIASKGVNATSVEDLKSISKKAMDLSLDAMQAAQQCKK</sequence>
<dbReference type="OrthoDB" id="680263at2"/>
<evidence type="ECO:0000256" key="1">
    <source>
        <dbReference type="SAM" id="SignalP"/>
    </source>
</evidence>
<keyword evidence="1" id="KW-0732">Signal</keyword>
<gene>
    <name evidence="2" type="ORF">CLV60_11526</name>
</gene>
<dbReference type="RefSeq" id="WP_106598403.1">
    <property type="nucleotide sequence ID" value="NZ_PYAS01000015.1"/>
</dbReference>
<dbReference type="Proteomes" id="UP000241964">
    <property type="component" value="Unassembled WGS sequence"/>
</dbReference>
<evidence type="ECO:0000313" key="3">
    <source>
        <dbReference type="Proteomes" id="UP000241964"/>
    </source>
</evidence>
<comment type="caution">
    <text evidence="2">The sequence shown here is derived from an EMBL/GenBank/DDBJ whole genome shotgun (WGS) entry which is preliminary data.</text>
</comment>
<dbReference type="AlphaFoldDB" id="A0A2P8FQ21"/>
<feature type="chain" id="PRO_5015134427" evidence="1">
    <location>
        <begin position="22"/>
        <end position="127"/>
    </location>
</feature>
<evidence type="ECO:0000313" key="2">
    <source>
        <dbReference type="EMBL" id="PSL23831.1"/>
    </source>
</evidence>
<organism evidence="2 3">
    <name type="scientific">Dyadobacter jiangsuensis</name>
    <dbReference type="NCBI Taxonomy" id="1591085"/>
    <lineage>
        <taxon>Bacteria</taxon>
        <taxon>Pseudomonadati</taxon>
        <taxon>Bacteroidota</taxon>
        <taxon>Cytophagia</taxon>
        <taxon>Cytophagales</taxon>
        <taxon>Spirosomataceae</taxon>
        <taxon>Dyadobacter</taxon>
    </lineage>
</organism>
<accession>A0A2P8FQ21</accession>
<protein>
    <submittedName>
        <fullName evidence="2">Uncharacterized protein</fullName>
    </submittedName>
</protein>
<dbReference type="EMBL" id="PYAS01000015">
    <property type="protein sequence ID" value="PSL23831.1"/>
    <property type="molecule type" value="Genomic_DNA"/>
</dbReference>
<reference evidence="2 3" key="1">
    <citation type="submission" date="2018-03" db="EMBL/GenBank/DDBJ databases">
        <title>Genomic Encyclopedia of Archaeal and Bacterial Type Strains, Phase II (KMG-II): from individual species to whole genera.</title>
        <authorList>
            <person name="Goeker M."/>
        </authorList>
    </citation>
    <scope>NUCLEOTIDE SEQUENCE [LARGE SCALE GENOMIC DNA]</scope>
    <source>
        <strain evidence="2 3">DSM 29057</strain>
    </source>
</reference>
<feature type="signal peptide" evidence="1">
    <location>
        <begin position="1"/>
        <end position="21"/>
    </location>
</feature>
<proteinExistence type="predicted"/>